<dbReference type="EMBL" id="WWCN01000002">
    <property type="protein sequence ID" value="MYM21476.1"/>
    <property type="molecule type" value="Genomic_DNA"/>
</dbReference>
<name>A0A6L8K214_9BURK</name>
<dbReference type="InterPro" id="IPR014942">
    <property type="entry name" value="AbiEii"/>
</dbReference>
<comment type="caution">
    <text evidence="1">The sequence shown here is derived from an EMBL/GenBank/DDBJ whole genome shotgun (WGS) entry which is preliminary data.</text>
</comment>
<evidence type="ECO:0000313" key="1">
    <source>
        <dbReference type="EMBL" id="MYM21476.1"/>
    </source>
</evidence>
<dbReference type="PIRSF" id="PIRSF021525">
    <property type="entry name" value="UCP021525"/>
    <property type="match status" value="1"/>
</dbReference>
<dbReference type="RefSeq" id="WP_161005015.1">
    <property type="nucleotide sequence ID" value="NZ_WWCN01000002.1"/>
</dbReference>
<sequence>MSTRSIRTDRPIDPITVEILRTVAVAAEAEGIAHMLVGATARDVLLTHVFGMEVRRATHDVDFAVAVKDWDQFEALRARLVAQGTFKDGGRARQRLYYKGADGMYDYPIDLVPFGEISKGTNEVAWPPDLKTVMNIAGYDDVLAAAESVEVAPGFIQKIVSIAGLAILKIVAWSDRGRENPKDALDLIFLIDTYAAAGNLDRIYNDDQVIEAGGHDPDNAGAYLLGQDIRHLASASTLDVLKKIIDNDFERLTLEMMKPLRHIENIEERVTLRLQLLQRALA</sequence>
<gene>
    <name evidence="1" type="ORF">GTP46_02295</name>
</gene>
<keyword evidence="2" id="KW-1185">Reference proteome</keyword>
<evidence type="ECO:0000313" key="2">
    <source>
        <dbReference type="Proteomes" id="UP000479335"/>
    </source>
</evidence>
<evidence type="ECO:0008006" key="3">
    <source>
        <dbReference type="Google" id="ProtNLM"/>
    </source>
</evidence>
<reference evidence="1 2" key="1">
    <citation type="submission" date="2019-12" db="EMBL/GenBank/DDBJ databases">
        <title>Novel species isolated from a subtropical stream in China.</title>
        <authorList>
            <person name="Lu H."/>
        </authorList>
    </citation>
    <scope>NUCLEOTIDE SEQUENCE [LARGE SCALE GENOMIC DNA]</scope>
    <source>
        <strain evidence="1 2">FT135W</strain>
    </source>
</reference>
<protein>
    <recommendedName>
        <fullName evidence="3">Nucleotidyltransferase</fullName>
    </recommendedName>
</protein>
<dbReference type="Proteomes" id="UP000479335">
    <property type="component" value="Unassembled WGS sequence"/>
</dbReference>
<dbReference type="Pfam" id="PF08843">
    <property type="entry name" value="AbiEii"/>
    <property type="match status" value="1"/>
</dbReference>
<accession>A0A6L8K214</accession>
<proteinExistence type="predicted"/>
<organism evidence="1 2">
    <name type="scientific">Duganella flavida</name>
    <dbReference type="NCBI Taxonomy" id="2692175"/>
    <lineage>
        <taxon>Bacteria</taxon>
        <taxon>Pseudomonadati</taxon>
        <taxon>Pseudomonadota</taxon>
        <taxon>Betaproteobacteria</taxon>
        <taxon>Burkholderiales</taxon>
        <taxon>Oxalobacteraceae</taxon>
        <taxon>Telluria group</taxon>
        <taxon>Duganella</taxon>
    </lineage>
</organism>
<dbReference type="InterPro" id="IPR014513">
    <property type="entry name" value="UCP021525"/>
</dbReference>
<dbReference type="AlphaFoldDB" id="A0A6L8K214"/>